<dbReference type="PANTHER" id="PTHR47506">
    <property type="entry name" value="TRANSCRIPTIONAL REGULATORY PROTEIN"/>
    <property type="match status" value="1"/>
</dbReference>
<accession>A0A1R4EDR3</accession>
<dbReference type="GO" id="GO:0003677">
    <property type="term" value="F:DNA binding"/>
    <property type="evidence" value="ECO:0007669"/>
    <property type="project" value="UniProtKB-UniRule"/>
</dbReference>
<reference evidence="7" key="1">
    <citation type="submission" date="2017-02" db="EMBL/GenBank/DDBJ databases">
        <authorList>
            <person name="Mornico D."/>
        </authorList>
    </citation>
    <scope>NUCLEOTIDE SEQUENCE [LARGE SCALE GENOMIC DNA]</scope>
</reference>
<dbReference type="InterPro" id="IPR054156">
    <property type="entry name" value="YxaF_TetR_C"/>
</dbReference>
<feature type="DNA-binding region" description="H-T-H motif" evidence="4">
    <location>
        <begin position="28"/>
        <end position="47"/>
    </location>
</feature>
<evidence type="ECO:0000256" key="4">
    <source>
        <dbReference type="PROSITE-ProRule" id="PRU00335"/>
    </source>
</evidence>
<evidence type="ECO:0000256" key="1">
    <source>
        <dbReference type="ARBA" id="ARBA00023015"/>
    </source>
</evidence>
<dbReference type="OrthoDB" id="116240at2"/>
<proteinExistence type="predicted"/>
<dbReference type="EMBL" id="FUGD01000054">
    <property type="protein sequence ID" value="SJM36634.1"/>
    <property type="molecule type" value="Genomic_DNA"/>
</dbReference>
<dbReference type="Pfam" id="PF00440">
    <property type="entry name" value="TetR_N"/>
    <property type="match status" value="1"/>
</dbReference>
<dbReference type="Proteomes" id="UP000188169">
    <property type="component" value="Unassembled WGS sequence"/>
</dbReference>
<keyword evidence="3" id="KW-0804">Transcription</keyword>
<dbReference type="InterPro" id="IPR009057">
    <property type="entry name" value="Homeodomain-like_sf"/>
</dbReference>
<dbReference type="InterPro" id="IPR001647">
    <property type="entry name" value="HTH_TetR"/>
</dbReference>
<dbReference type="STRING" id="1945520.A1019T_00596"/>
<dbReference type="SUPFAM" id="SSF46689">
    <property type="entry name" value="Homeodomain-like"/>
    <property type="match status" value="1"/>
</dbReference>
<organism evidence="6 7">
    <name type="scientific">Psychrobacter pasteurii</name>
    <dbReference type="NCBI Taxonomy" id="1945520"/>
    <lineage>
        <taxon>Bacteria</taxon>
        <taxon>Pseudomonadati</taxon>
        <taxon>Pseudomonadota</taxon>
        <taxon>Gammaproteobacteria</taxon>
        <taxon>Moraxellales</taxon>
        <taxon>Moraxellaceae</taxon>
        <taxon>Psychrobacter</taxon>
    </lineage>
</organism>
<evidence type="ECO:0000313" key="7">
    <source>
        <dbReference type="Proteomes" id="UP000188169"/>
    </source>
</evidence>
<gene>
    <name evidence="6" type="primary">yxaF</name>
    <name evidence="6" type="ORF">A1019T_00596</name>
</gene>
<name>A0A1R4EDR3_9GAMM</name>
<evidence type="ECO:0000313" key="6">
    <source>
        <dbReference type="EMBL" id="SJM36634.1"/>
    </source>
</evidence>
<evidence type="ECO:0000256" key="3">
    <source>
        <dbReference type="ARBA" id="ARBA00023163"/>
    </source>
</evidence>
<sequence>MSKKPKAKDVLIDTASRLFMVRGYCGVGLNDIIEESGIPKGSLYYYFPEGKEQLAIAAIENTKRLVMEDIQRVFTDKENLIQALQAYVYTLAQMFGEGEKPIGSPIGTIAGEKHSTSEPIRLACESTFKDWQAVYAKKFIAAGYDEQQANSLATVFHALTEGGILLAFTMKSGQPLEQIAEQIPSLFTERPIEK</sequence>
<dbReference type="PROSITE" id="PS50977">
    <property type="entry name" value="HTH_TETR_2"/>
    <property type="match status" value="1"/>
</dbReference>
<evidence type="ECO:0000256" key="2">
    <source>
        <dbReference type="ARBA" id="ARBA00023125"/>
    </source>
</evidence>
<feature type="domain" description="HTH tetR-type" evidence="5">
    <location>
        <begin position="5"/>
        <end position="65"/>
    </location>
</feature>
<dbReference type="AlphaFoldDB" id="A0A1R4EDR3"/>
<dbReference type="PRINTS" id="PR00455">
    <property type="entry name" value="HTHTETR"/>
</dbReference>
<keyword evidence="7" id="KW-1185">Reference proteome</keyword>
<dbReference type="PANTHER" id="PTHR47506:SF3">
    <property type="entry name" value="HTH-TYPE TRANSCRIPTIONAL REGULATOR LMRA"/>
    <property type="match status" value="1"/>
</dbReference>
<keyword evidence="2 4" id="KW-0238">DNA-binding</keyword>
<dbReference type="Gene3D" id="1.10.357.10">
    <property type="entry name" value="Tetracycline Repressor, domain 2"/>
    <property type="match status" value="1"/>
</dbReference>
<protein>
    <submittedName>
        <fullName evidence="6">Putative HTH-type transcriptional regulator YxaF</fullName>
    </submittedName>
</protein>
<dbReference type="Pfam" id="PF21993">
    <property type="entry name" value="TetR_C_13_2"/>
    <property type="match status" value="1"/>
</dbReference>
<dbReference type="InterPro" id="IPR036271">
    <property type="entry name" value="Tet_transcr_reg_TetR-rel_C_sf"/>
</dbReference>
<dbReference type="RefSeq" id="WP_077448034.1">
    <property type="nucleotide sequence ID" value="NZ_FUGD01000054.1"/>
</dbReference>
<dbReference type="SUPFAM" id="SSF48498">
    <property type="entry name" value="Tetracyclin repressor-like, C-terminal domain"/>
    <property type="match status" value="1"/>
</dbReference>
<evidence type="ECO:0000259" key="5">
    <source>
        <dbReference type="PROSITE" id="PS50977"/>
    </source>
</evidence>
<keyword evidence="1" id="KW-0805">Transcription regulation</keyword>